<dbReference type="InterPro" id="IPR029787">
    <property type="entry name" value="Nucleotide_cyclase"/>
</dbReference>
<dbReference type="Pfam" id="PF13426">
    <property type="entry name" value="PAS_9"/>
    <property type="match status" value="1"/>
</dbReference>
<dbReference type="SUPFAM" id="SSF55785">
    <property type="entry name" value="PYP-like sensor domain (PAS domain)"/>
    <property type="match status" value="1"/>
</dbReference>
<keyword evidence="2" id="KW-0472">Membrane</keyword>
<feature type="transmembrane region" description="Helical" evidence="2">
    <location>
        <begin position="222"/>
        <end position="240"/>
    </location>
</feature>
<dbReference type="RefSeq" id="WP_284382847.1">
    <property type="nucleotide sequence ID" value="NZ_BSNM01000016.1"/>
</dbReference>
<comment type="caution">
    <text evidence="5">The sequence shown here is derived from an EMBL/GenBank/DDBJ whole genome shotgun (WGS) entry which is preliminary data.</text>
</comment>
<dbReference type="PROSITE" id="PS50112">
    <property type="entry name" value="PAS"/>
    <property type="match status" value="1"/>
</dbReference>
<keyword evidence="2" id="KW-0812">Transmembrane</keyword>
<feature type="transmembrane region" description="Helical" evidence="2">
    <location>
        <begin position="49"/>
        <end position="66"/>
    </location>
</feature>
<gene>
    <name evidence="5" type="ORF">GCM10007876_32170</name>
</gene>
<accession>A0AA37SCT8</accession>
<dbReference type="Proteomes" id="UP001161389">
    <property type="component" value="Unassembled WGS sequence"/>
</dbReference>
<feature type="transmembrane region" description="Helical" evidence="2">
    <location>
        <begin position="73"/>
        <end position="90"/>
    </location>
</feature>
<dbReference type="InterPro" id="IPR052155">
    <property type="entry name" value="Biofilm_reg_signaling"/>
</dbReference>
<evidence type="ECO:0008006" key="7">
    <source>
        <dbReference type="Google" id="ProtNLM"/>
    </source>
</evidence>
<dbReference type="PANTHER" id="PTHR44757:SF2">
    <property type="entry name" value="BIOFILM ARCHITECTURE MAINTENANCE PROTEIN MBAA"/>
    <property type="match status" value="1"/>
</dbReference>
<comment type="cofactor">
    <cofactor evidence="1">
        <name>Mg(2+)</name>
        <dbReference type="ChEBI" id="CHEBI:18420"/>
    </cofactor>
</comment>
<sequence length="581" mass="65063">MFLKLIKSPISYVVMAMIIAIMAFVGRLLDIPFLYQIKEGLPETSVNTIVLILLMSVALLIGSGNLDRVSRFWSMLFITGIVFSLSLTNLTEVYTEHFFGMATSSDLAKLQLAAIVASPQTSWLFFLLSFGVLSGLLFNEKYAYNLEQGAATLAAFLLLIYTSAYLNHITDFYQSVHSLGISIVTIAAVACLTCATLILHGDRGFWVLILQKRLGSFLLRRALMFVLAAVVVLSAIRSYLASNEVIYADGIVISLMLMMSLVFLYTYSVKINAIEEQKECIEGYFEEVFRAAPNGMVLVNSQGKIIMANDHMTKVSLYSHDELKNMHVEGLVPEPLRKEHQILREAYIKRPRRRPMGVGRNLTLLKKDGSICPVEISISPAQVNNEKIIVAAVIDISYRLEMEENLETLERKAYIDTLTQINNREWFDESVGFFLEGARRLNKKVAFCFCDLDGFKQINDRYGHGIGDEVLIEVSRRMQMVIRKDDAVVRFGGDEFLIILNHIDHQEAVERVMNALIDAMNKPIVIGSLAINCGASIGVSFFPDDGQTAEVLVEKADRSLYHVKSSGKNNFSFTADTLDSE</sequence>
<dbReference type="AlphaFoldDB" id="A0AA37SCT8"/>
<evidence type="ECO:0000256" key="1">
    <source>
        <dbReference type="ARBA" id="ARBA00001946"/>
    </source>
</evidence>
<dbReference type="EMBL" id="BSNM01000016">
    <property type="protein sequence ID" value="GLQ32738.1"/>
    <property type="molecule type" value="Genomic_DNA"/>
</dbReference>
<keyword evidence="2" id="KW-1133">Transmembrane helix</keyword>
<dbReference type="InterPro" id="IPR043128">
    <property type="entry name" value="Rev_trsase/Diguanyl_cyclase"/>
</dbReference>
<feature type="transmembrane region" description="Helical" evidence="2">
    <location>
        <begin position="179"/>
        <end position="201"/>
    </location>
</feature>
<proteinExistence type="predicted"/>
<dbReference type="InterPro" id="IPR000160">
    <property type="entry name" value="GGDEF_dom"/>
</dbReference>
<dbReference type="SMART" id="SM00091">
    <property type="entry name" value="PAS"/>
    <property type="match status" value="1"/>
</dbReference>
<keyword evidence="6" id="KW-1185">Reference proteome</keyword>
<feature type="transmembrane region" description="Helical" evidence="2">
    <location>
        <begin position="150"/>
        <end position="167"/>
    </location>
</feature>
<feature type="domain" description="GGDEF" evidence="4">
    <location>
        <begin position="443"/>
        <end position="576"/>
    </location>
</feature>
<dbReference type="Gene3D" id="3.30.70.270">
    <property type="match status" value="1"/>
</dbReference>
<dbReference type="CDD" id="cd01949">
    <property type="entry name" value="GGDEF"/>
    <property type="match status" value="1"/>
</dbReference>
<dbReference type="GO" id="GO:0003824">
    <property type="term" value="F:catalytic activity"/>
    <property type="evidence" value="ECO:0007669"/>
    <property type="project" value="UniProtKB-ARBA"/>
</dbReference>
<reference evidence="5" key="2">
    <citation type="submission" date="2023-01" db="EMBL/GenBank/DDBJ databases">
        <title>Draft genome sequence of Litoribrevibacter albus strain NBRC 110071.</title>
        <authorList>
            <person name="Sun Q."/>
            <person name="Mori K."/>
        </authorList>
    </citation>
    <scope>NUCLEOTIDE SEQUENCE</scope>
    <source>
        <strain evidence="5">NBRC 110071</strain>
    </source>
</reference>
<evidence type="ECO:0000259" key="4">
    <source>
        <dbReference type="PROSITE" id="PS50887"/>
    </source>
</evidence>
<feature type="transmembrane region" description="Helical" evidence="2">
    <location>
        <begin position="12"/>
        <end position="29"/>
    </location>
</feature>
<dbReference type="NCBIfam" id="TIGR00254">
    <property type="entry name" value="GGDEF"/>
    <property type="match status" value="1"/>
</dbReference>
<dbReference type="Gene3D" id="3.30.450.20">
    <property type="entry name" value="PAS domain"/>
    <property type="match status" value="1"/>
</dbReference>
<evidence type="ECO:0000313" key="6">
    <source>
        <dbReference type="Proteomes" id="UP001161389"/>
    </source>
</evidence>
<protein>
    <recommendedName>
        <fullName evidence="7">Diguanylate cyclase</fullName>
    </recommendedName>
</protein>
<dbReference type="CDD" id="cd00130">
    <property type="entry name" value="PAS"/>
    <property type="match status" value="1"/>
</dbReference>
<evidence type="ECO:0000259" key="3">
    <source>
        <dbReference type="PROSITE" id="PS50112"/>
    </source>
</evidence>
<feature type="domain" description="PAS" evidence="3">
    <location>
        <begin position="281"/>
        <end position="350"/>
    </location>
</feature>
<dbReference type="SMART" id="SM00267">
    <property type="entry name" value="GGDEF"/>
    <property type="match status" value="1"/>
</dbReference>
<dbReference type="SUPFAM" id="SSF55073">
    <property type="entry name" value="Nucleotide cyclase"/>
    <property type="match status" value="1"/>
</dbReference>
<dbReference type="NCBIfam" id="TIGR00229">
    <property type="entry name" value="sensory_box"/>
    <property type="match status" value="1"/>
</dbReference>
<feature type="transmembrane region" description="Helical" evidence="2">
    <location>
        <begin position="110"/>
        <end position="138"/>
    </location>
</feature>
<organism evidence="5 6">
    <name type="scientific">Litoribrevibacter albus</name>
    <dbReference type="NCBI Taxonomy" id="1473156"/>
    <lineage>
        <taxon>Bacteria</taxon>
        <taxon>Pseudomonadati</taxon>
        <taxon>Pseudomonadota</taxon>
        <taxon>Gammaproteobacteria</taxon>
        <taxon>Oceanospirillales</taxon>
        <taxon>Oceanospirillaceae</taxon>
        <taxon>Litoribrevibacter</taxon>
    </lineage>
</organism>
<dbReference type="PANTHER" id="PTHR44757">
    <property type="entry name" value="DIGUANYLATE CYCLASE DGCP"/>
    <property type="match status" value="1"/>
</dbReference>
<dbReference type="InterPro" id="IPR035965">
    <property type="entry name" value="PAS-like_dom_sf"/>
</dbReference>
<dbReference type="InterPro" id="IPR000014">
    <property type="entry name" value="PAS"/>
</dbReference>
<feature type="transmembrane region" description="Helical" evidence="2">
    <location>
        <begin position="246"/>
        <end position="267"/>
    </location>
</feature>
<dbReference type="FunFam" id="3.30.70.270:FF:000001">
    <property type="entry name" value="Diguanylate cyclase domain protein"/>
    <property type="match status" value="1"/>
</dbReference>
<evidence type="ECO:0000256" key="2">
    <source>
        <dbReference type="SAM" id="Phobius"/>
    </source>
</evidence>
<dbReference type="Pfam" id="PF00990">
    <property type="entry name" value="GGDEF"/>
    <property type="match status" value="1"/>
</dbReference>
<dbReference type="PROSITE" id="PS50887">
    <property type="entry name" value="GGDEF"/>
    <property type="match status" value="1"/>
</dbReference>
<name>A0AA37SCT8_9GAMM</name>
<reference evidence="5" key="1">
    <citation type="journal article" date="2014" name="Int. J. Syst. Evol. Microbiol.">
        <title>Complete genome sequence of Corynebacterium casei LMG S-19264T (=DSM 44701T), isolated from a smear-ripened cheese.</title>
        <authorList>
            <consortium name="US DOE Joint Genome Institute (JGI-PGF)"/>
            <person name="Walter F."/>
            <person name="Albersmeier A."/>
            <person name="Kalinowski J."/>
            <person name="Ruckert C."/>
        </authorList>
    </citation>
    <scope>NUCLEOTIDE SEQUENCE</scope>
    <source>
        <strain evidence="5">NBRC 110071</strain>
    </source>
</reference>
<evidence type="ECO:0000313" key="5">
    <source>
        <dbReference type="EMBL" id="GLQ32738.1"/>
    </source>
</evidence>